<dbReference type="Proteomes" id="UP000821865">
    <property type="component" value="Chromosome 1"/>
</dbReference>
<keyword evidence="2" id="KW-1185">Reference proteome</keyword>
<proteinExistence type="predicted"/>
<sequence>MRIDSSNFNPVAFWAFGLQMVALNYQTEDTGLHINTAMFEQNGSCGYVLKPSAMWDKNNIMHGQYNPWDKEFDGIHPLNLHITVISGQYVCQNTYACSPQVDVEVVGVPLDCNRQKTKIVQRNSLNPIWQDSFCFRIAFAELAFLRFSVIDVMTNHMLTQRVIPVKSLKQGYRHVRLRSPQNQPLPLSSLFVYSEFEEEGLEVVHQNGDLLEGAIPKKAKGKTKEISTSESIRCDGKDALHKANKASDCLDDYVLMEETQKNWDRVTQEKSTTQRILDPDECPLLSQTTGANMESLRPLSVWCHAQDPSTRAWMTTIKSSSNKERRKADSGASGGLTEWSDGEETQTYLVCVYNVSADQPYAILKAPISSTAQDIIAQALMKARRAEDPINFVLVEQMEYPSPLTETPPTAGSSVRRRGLSRGRRTLFDDENVYEVQAQWKARGWFELRERNEASGLCPVARARGRPKGLSERRKMNAPKSSSFYRLSRLRSSIKSKERDKSCPSPKQSPVRSAAAGSPSAGASAREPCTSREVHEPRQVHSEGETLSDDDAPPAAMAARLRKISFRKLKVWR</sequence>
<protein>
    <submittedName>
        <fullName evidence="1">Uncharacterized protein</fullName>
    </submittedName>
</protein>
<accession>A0ACB8E3R8</accession>
<gene>
    <name evidence="1" type="ORF">HPB49_022648</name>
</gene>
<name>A0ACB8E3R8_DERSI</name>
<reference evidence="1" key="1">
    <citation type="submission" date="2020-05" db="EMBL/GenBank/DDBJ databases">
        <title>Large-scale comparative analyses of tick genomes elucidate their genetic diversity and vector capacities.</title>
        <authorList>
            <person name="Jia N."/>
            <person name="Wang J."/>
            <person name="Shi W."/>
            <person name="Du L."/>
            <person name="Sun Y."/>
            <person name="Zhan W."/>
            <person name="Jiang J."/>
            <person name="Wang Q."/>
            <person name="Zhang B."/>
            <person name="Ji P."/>
            <person name="Sakyi L.B."/>
            <person name="Cui X."/>
            <person name="Yuan T."/>
            <person name="Jiang B."/>
            <person name="Yang W."/>
            <person name="Lam T.T.-Y."/>
            <person name="Chang Q."/>
            <person name="Ding S."/>
            <person name="Wang X."/>
            <person name="Zhu J."/>
            <person name="Ruan X."/>
            <person name="Zhao L."/>
            <person name="Wei J."/>
            <person name="Que T."/>
            <person name="Du C."/>
            <person name="Cheng J."/>
            <person name="Dai P."/>
            <person name="Han X."/>
            <person name="Huang E."/>
            <person name="Gao Y."/>
            <person name="Liu J."/>
            <person name="Shao H."/>
            <person name="Ye R."/>
            <person name="Li L."/>
            <person name="Wei W."/>
            <person name="Wang X."/>
            <person name="Wang C."/>
            <person name="Yang T."/>
            <person name="Huo Q."/>
            <person name="Li W."/>
            <person name="Guo W."/>
            <person name="Chen H."/>
            <person name="Zhou L."/>
            <person name="Ni X."/>
            <person name="Tian J."/>
            <person name="Zhou Y."/>
            <person name="Sheng Y."/>
            <person name="Liu T."/>
            <person name="Pan Y."/>
            <person name="Xia L."/>
            <person name="Li J."/>
            <person name="Zhao F."/>
            <person name="Cao W."/>
        </authorList>
    </citation>
    <scope>NUCLEOTIDE SEQUENCE</scope>
    <source>
        <strain evidence="1">Dsil-2018</strain>
    </source>
</reference>
<organism evidence="1 2">
    <name type="scientific">Dermacentor silvarum</name>
    <name type="common">Tick</name>
    <dbReference type="NCBI Taxonomy" id="543639"/>
    <lineage>
        <taxon>Eukaryota</taxon>
        <taxon>Metazoa</taxon>
        <taxon>Ecdysozoa</taxon>
        <taxon>Arthropoda</taxon>
        <taxon>Chelicerata</taxon>
        <taxon>Arachnida</taxon>
        <taxon>Acari</taxon>
        <taxon>Parasitiformes</taxon>
        <taxon>Ixodida</taxon>
        <taxon>Ixodoidea</taxon>
        <taxon>Ixodidae</taxon>
        <taxon>Rhipicephalinae</taxon>
        <taxon>Dermacentor</taxon>
    </lineage>
</organism>
<dbReference type="EMBL" id="CM023470">
    <property type="protein sequence ID" value="KAH7981249.1"/>
    <property type="molecule type" value="Genomic_DNA"/>
</dbReference>
<evidence type="ECO:0000313" key="2">
    <source>
        <dbReference type="Proteomes" id="UP000821865"/>
    </source>
</evidence>
<evidence type="ECO:0000313" key="1">
    <source>
        <dbReference type="EMBL" id="KAH7981249.1"/>
    </source>
</evidence>
<comment type="caution">
    <text evidence="1">The sequence shown here is derived from an EMBL/GenBank/DDBJ whole genome shotgun (WGS) entry which is preliminary data.</text>
</comment>